<dbReference type="RefSeq" id="WP_092364673.1">
    <property type="nucleotide sequence ID" value="NZ_BMGV01000004.1"/>
</dbReference>
<dbReference type="STRING" id="1227549.SAMN05444007_104109"/>
<dbReference type="NCBIfam" id="TIGR00044">
    <property type="entry name" value="YggS family pyridoxal phosphate-dependent enzyme"/>
    <property type="match status" value="1"/>
</dbReference>
<dbReference type="EMBL" id="FNYD01000004">
    <property type="protein sequence ID" value="SEJ29718.1"/>
    <property type="molecule type" value="Genomic_DNA"/>
</dbReference>
<evidence type="ECO:0000259" key="5">
    <source>
        <dbReference type="Pfam" id="PF01168"/>
    </source>
</evidence>
<evidence type="ECO:0000256" key="1">
    <source>
        <dbReference type="ARBA" id="ARBA00022898"/>
    </source>
</evidence>
<evidence type="ECO:0000313" key="7">
    <source>
        <dbReference type="Proteomes" id="UP000199379"/>
    </source>
</evidence>
<dbReference type="Gene3D" id="3.20.20.10">
    <property type="entry name" value="Alanine racemase"/>
    <property type="match status" value="1"/>
</dbReference>
<dbReference type="HAMAP" id="MF_02087">
    <property type="entry name" value="PLP_homeostasis"/>
    <property type="match status" value="1"/>
</dbReference>
<organism evidence="6 7">
    <name type="scientific">Cribrihabitans marinus</name>
    <dbReference type="NCBI Taxonomy" id="1227549"/>
    <lineage>
        <taxon>Bacteria</taxon>
        <taxon>Pseudomonadati</taxon>
        <taxon>Pseudomonadota</taxon>
        <taxon>Alphaproteobacteria</taxon>
        <taxon>Rhodobacterales</taxon>
        <taxon>Paracoccaceae</taxon>
        <taxon>Cribrihabitans</taxon>
    </lineage>
</organism>
<feature type="domain" description="Alanine racemase N-terminal" evidence="5">
    <location>
        <begin position="5"/>
        <end position="214"/>
    </location>
</feature>
<dbReference type="FunFam" id="3.20.20.10:FF:000018">
    <property type="entry name" value="Pyridoxal phosphate homeostasis protein"/>
    <property type="match status" value="1"/>
</dbReference>
<comment type="function">
    <text evidence="2">Pyridoxal 5'-phosphate (PLP)-binding protein, which is involved in PLP homeostasis.</text>
</comment>
<evidence type="ECO:0000313" key="6">
    <source>
        <dbReference type="EMBL" id="SEJ29718.1"/>
    </source>
</evidence>
<accession>A0A1H6XKV9</accession>
<evidence type="ECO:0000256" key="4">
    <source>
        <dbReference type="RuleBase" id="RU004514"/>
    </source>
</evidence>
<dbReference type="OrthoDB" id="9804072at2"/>
<proteinExistence type="inferred from homology"/>
<feature type="modified residue" description="N6-(pyridoxal phosphate)lysine" evidence="2 3">
    <location>
        <position position="31"/>
    </location>
</feature>
<dbReference type="PANTHER" id="PTHR10146:SF14">
    <property type="entry name" value="PYRIDOXAL PHOSPHATE HOMEOSTASIS PROTEIN"/>
    <property type="match status" value="1"/>
</dbReference>
<dbReference type="InterPro" id="IPR029066">
    <property type="entry name" value="PLP-binding_barrel"/>
</dbReference>
<dbReference type="AlphaFoldDB" id="A0A1H6XKV9"/>
<dbReference type="InterPro" id="IPR001608">
    <property type="entry name" value="Ala_racemase_N"/>
</dbReference>
<name>A0A1H6XKV9_9RHOB</name>
<keyword evidence="7" id="KW-1185">Reference proteome</keyword>
<dbReference type="GO" id="GO:0030170">
    <property type="term" value="F:pyridoxal phosphate binding"/>
    <property type="evidence" value="ECO:0007669"/>
    <property type="project" value="UniProtKB-UniRule"/>
</dbReference>
<reference evidence="6 7" key="1">
    <citation type="submission" date="2016-10" db="EMBL/GenBank/DDBJ databases">
        <authorList>
            <person name="de Groot N.N."/>
        </authorList>
    </citation>
    <scope>NUCLEOTIDE SEQUENCE [LARGE SCALE GENOMIC DNA]</scope>
    <source>
        <strain evidence="6 7">DSM 29340</strain>
    </source>
</reference>
<dbReference type="InterPro" id="IPR011078">
    <property type="entry name" value="PyrdxlP_homeostasis"/>
</dbReference>
<gene>
    <name evidence="6" type="ORF">SAMN05444007_104109</name>
</gene>
<dbReference type="SUPFAM" id="SSF51419">
    <property type="entry name" value="PLP-binding barrel"/>
    <property type="match status" value="1"/>
</dbReference>
<comment type="similarity">
    <text evidence="2 4">Belongs to the pyridoxal phosphate-binding protein YggS/PROSC family.</text>
</comment>
<keyword evidence="1 2" id="KW-0663">Pyridoxal phosphate</keyword>
<sequence>MPLEDIRTRIARAEKEAGRDTGSVRLIAVSKLQPDDRVEAVLEQGHRVFGENRVQEAAGKWPGFKDRFDGIDLHLIGPLQTNKARQAMQLFDAIHSVDRPKLARTIARLAQEEGRCPDLFVQVNTGEEDQKAGVLPAEADEFIAECRGLDLPLRGLMCIPPLDEEPSLHFALLAKIAARNGLDGLSMGMSGDFESAIALGATHVRVGSAIFGERVSAAG</sequence>
<dbReference type="PANTHER" id="PTHR10146">
    <property type="entry name" value="PROLINE SYNTHETASE CO-TRANSCRIBED BACTERIAL HOMOLOG PROTEIN"/>
    <property type="match status" value="1"/>
</dbReference>
<evidence type="ECO:0000256" key="2">
    <source>
        <dbReference type="HAMAP-Rule" id="MF_02087"/>
    </source>
</evidence>
<dbReference type="Proteomes" id="UP000199379">
    <property type="component" value="Unassembled WGS sequence"/>
</dbReference>
<evidence type="ECO:0000256" key="3">
    <source>
        <dbReference type="PIRSR" id="PIRSR004848-1"/>
    </source>
</evidence>
<dbReference type="Pfam" id="PF01168">
    <property type="entry name" value="Ala_racemase_N"/>
    <property type="match status" value="1"/>
</dbReference>
<comment type="cofactor">
    <cofactor evidence="3">
        <name>pyridoxal 5'-phosphate</name>
        <dbReference type="ChEBI" id="CHEBI:597326"/>
    </cofactor>
</comment>
<protein>
    <recommendedName>
        <fullName evidence="2">Pyridoxal phosphate homeostasis protein</fullName>
        <shortName evidence="2">PLP homeostasis protein</shortName>
    </recommendedName>
</protein>
<dbReference type="PIRSF" id="PIRSF004848">
    <property type="entry name" value="YBL036c_PLPDEIII"/>
    <property type="match status" value="1"/>
</dbReference>
<dbReference type="CDD" id="cd00635">
    <property type="entry name" value="PLPDE_III_YBL036c_like"/>
    <property type="match status" value="1"/>
</dbReference>